<organism evidence="3 4">
    <name type="scientific">Bosea spartocytisi</name>
    <dbReference type="NCBI Taxonomy" id="2773451"/>
    <lineage>
        <taxon>Bacteria</taxon>
        <taxon>Pseudomonadati</taxon>
        <taxon>Pseudomonadota</taxon>
        <taxon>Alphaproteobacteria</taxon>
        <taxon>Hyphomicrobiales</taxon>
        <taxon>Boseaceae</taxon>
        <taxon>Bosea</taxon>
    </lineage>
</organism>
<gene>
    <name evidence="3" type="ORF">IED13_02960</name>
</gene>
<comment type="caution">
    <text evidence="3">The sequence shown here is derived from an EMBL/GenBank/DDBJ whole genome shotgun (WGS) entry which is preliminary data.</text>
</comment>
<reference evidence="3" key="1">
    <citation type="submission" date="2020-09" db="EMBL/GenBank/DDBJ databases">
        <title>Bosea spartocytisi sp. nov. a root nodule endophyte of Spartocytisus supranubius in the high mountain ecosystem fo the Teide National Park (Canary Islands, Spain).</title>
        <authorList>
            <person name="Pulido-Suarez L."/>
            <person name="Peix A."/>
            <person name="Igual J.M."/>
            <person name="Socas-Perez N."/>
            <person name="Velazquez E."/>
            <person name="Flores-Felix J.D."/>
            <person name="Leon-Barrios M."/>
        </authorList>
    </citation>
    <scope>NUCLEOTIDE SEQUENCE</scope>
    <source>
        <strain evidence="3">SSUT16</strain>
    </source>
</reference>
<dbReference type="Gene3D" id="3.40.50.300">
    <property type="entry name" value="P-loop containing nucleotide triphosphate hydrolases"/>
    <property type="match status" value="1"/>
</dbReference>
<proteinExistence type="predicted"/>
<evidence type="ECO:0000256" key="1">
    <source>
        <dbReference type="ARBA" id="ARBA00022448"/>
    </source>
</evidence>
<evidence type="ECO:0000256" key="2">
    <source>
        <dbReference type="ARBA" id="ARBA00022967"/>
    </source>
</evidence>
<dbReference type="SUPFAM" id="SSF52540">
    <property type="entry name" value="P-loop containing nucleoside triphosphate hydrolases"/>
    <property type="match status" value="1"/>
</dbReference>
<accession>A0A927HYT1</accession>
<dbReference type="InterPro" id="IPR027417">
    <property type="entry name" value="P-loop_NTPase"/>
</dbReference>
<evidence type="ECO:0000313" key="3">
    <source>
        <dbReference type="EMBL" id="MBD3844647.1"/>
    </source>
</evidence>
<dbReference type="RefSeq" id="WP_191123336.1">
    <property type="nucleotide sequence ID" value="NZ_JACXWY010000002.1"/>
</dbReference>
<evidence type="ECO:0008006" key="5">
    <source>
        <dbReference type="Google" id="ProtNLM"/>
    </source>
</evidence>
<protein>
    <recommendedName>
        <fullName evidence="5">Iron complex transport system ATP-binding protein</fullName>
    </recommendedName>
</protein>
<keyword evidence="2" id="KW-1278">Translocase</keyword>
<keyword evidence="4" id="KW-1185">Reference proteome</keyword>
<keyword evidence="1" id="KW-0813">Transport</keyword>
<dbReference type="PANTHER" id="PTHR42794">
    <property type="entry name" value="HEMIN IMPORT ATP-BINDING PROTEIN HMUV"/>
    <property type="match status" value="1"/>
</dbReference>
<name>A0A927HYT1_9HYPH</name>
<dbReference type="Proteomes" id="UP000619295">
    <property type="component" value="Unassembled WGS sequence"/>
</dbReference>
<dbReference type="AlphaFoldDB" id="A0A927HYT1"/>
<sequence>MQIVRRPTRERALTTVVVLHDLNIATRFSDRIAVKRGGRLICHGGPDVVIRTDMSADVFGVEAALASAPDGSATVTPPRAV</sequence>
<dbReference type="EMBL" id="JACXWY010000002">
    <property type="protein sequence ID" value="MBD3844647.1"/>
    <property type="molecule type" value="Genomic_DNA"/>
</dbReference>
<evidence type="ECO:0000313" key="4">
    <source>
        <dbReference type="Proteomes" id="UP000619295"/>
    </source>
</evidence>
<dbReference type="PANTHER" id="PTHR42794:SF1">
    <property type="entry name" value="HEMIN IMPORT ATP-BINDING PROTEIN HMUV"/>
    <property type="match status" value="1"/>
</dbReference>